<gene>
    <name evidence="4" type="ORF">P4O66_017239</name>
</gene>
<dbReference type="InterPro" id="IPR000477">
    <property type="entry name" value="RT_dom"/>
</dbReference>
<dbReference type="AlphaFoldDB" id="A0AAD9DN04"/>
<dbReference type="PANTHER" id="PTHR33064">
    <property type="entry name" value="POL PROTEIN"/>
    <property type="match status" value="1"/>
</dbReference>
<dbReference type="CDD" id="cd01647">
    <property type="entry name" value="RT_LTR"/>
    <property type="match status" value="1"/>
</dbReference>
<dbReference type="Gene3D" id="3.30.70.270">
    <property type="match status" value="2"/>
</dbReference>
<dbReference type="FunFam" id="3.30.70.270:FF:000003">
    <property type="entry name" value="Transposon Ty3-G Gag-Pol polyprotein"/>
    <property type="match status" value="1"/>
</dbReference>
<accession>A0AAD9DN04</accession>
<proteinExistence type="inferred from homology"/>
<name>A0AAD9DN04_9TELE</name>
<dbReference type="Pfam" id="PF00078">
    <property type="entry name" value="RVT_1"/>
    <property type="match status" value="1"/>
</dbReference>
<dbReference type="EC" id="3.1.26.4" evidence="2"/>
<evidence type="ECO:0000256" key="1">
    <source>
        <dbReference type="ARBA" id="ARBA00010879"/>
    </source>
</evidence>
<reference evidence="4" key="1">
    <citation type="submission" date="2023-03" db="EMBL/GenBank/DDBJ databases">
        <title>Electrophorus voltai genome.</title>
        <authorList>
            <person name="Bian C."/>
        </authorList>
    </citation>
    <scope>NUCLEOTIDE SEQUENCE</scope>
    <source>
        <strain evidence="4">CB-2022</strain>
        <tissue evidence="4">Muscle</tissue>
    </source>
</reference>
<protein>
    <recommendedName>
        <fullName evidence="2">ribonuclease H</fullName>
        <ecNumber evidence="2">3.1.26.4</ecNumber>
    </recommendedName>
</protein>
<sequence length="287" mass="33200">MGDEWNTAFIMTRGHHEYLVMPYGLSNSPSVFQAFMDEIFRDMMGKFLIVYIDDILVFSQSEAENVDHVTAILTHLRQHCVYAKAKKFEFHRNCVTFLGCTLKPGVLSMDPDKVTAIQNWPKPTTIKELQRFLGFVNFDRRFIQGFGDIAAPLSDLLKKQGRQQLPWTMAADQAFLTLKGGLCFGTHSPRDEWDDSPTDIQALDQWFQQSSRTWEVTHIHLQTALRTRQMFANRHRNPNLQLHPGQTVWVSTLNMRLRLPSKKVSPSVHSRCFDRSTLYPTSYSFPQ</sequence>
<dbReference type="FunFam" id="3.30.70.270:FF:000020">
    <property type="entry name" value="Transposon Tf2-6 polyprotein-like Protein"/>
    <property type="match status" value="1"/>
</dbReference>
<dbReference type="PROSITE" id="PS50878">
    <property type="entry name" value="RT_POL"/>
    <property type="match status" value="1"/>
</dbReference>
<evidence type="ECO:0000256" key="2">
    <source>
        <dbReference type="ARBA" id="ARBA00012180"/>
    </source>
</evidence>
<comment type="similarity">
    <text evidence="1">Belongs to the beta type-B retroviral polymerase family. HERV class-II K(HML-2) pol subfamily.</text>
</comment>
<dbReference type="InterPro" id="IPR051320">
    <property type="entry name" value="Viral_Replic_Matur_Polypro"/>
</dbReference>
<evidence type="ECO:0000259" key="3">
    <source>
        <dbReference type="PROSITE" id="PS50878"/>
    </source>
</evidence>
<dbReference type="Proteomes" id="UP001239994">
    <property type="component" value="Unassembled WGS sequence"/>
</dbReference>
<dbReference type="InterPro" id="IPR043502">
    <property type="entry name" value="DNA/RNA_pol_sf"/>
</dbReference>
<dbReference type="EMBL" id="JAROKS010000024">
    <property type="protein sequence ID" value="KAK1786858.1"/>
    <property type="molecule type" value="Genomic_DNA"/>
</dbReference>
<keyword evidence="5" id="KW-1185">Reference proteome</keyword>
<dbReference type="SUPFAM" id="SSF56672">
    <property type="entry name" value="DNA/RNA polymerases"/>
    <property type="match status" value="1"/>
</dbReference>
<dbReference type="InterPro" id="IPR043128">
    <property type="entry name" value="Rev_trsase/Diguanyl_cyclase"/>
</dbReference>
<comment type="caution">
    <text evidence="4">The sequence shown here is derived from an EMBL/GenBank/DDBJ whole genome shotgun (WGS) entry which is preliminary data.</text>
</comment>
<dbReference type="GO" id="GO:0004523">
    <property type="term" value="F:RNA-DNA hybrid ribonuclease activity"/>
    <property type="evidence" value="ECO:0007669"/>
    <property type="project" value="UniProtKB-EC"/>
</dbReference>
<feature type="non-terminal residue" evidence="4">
    <location>
        <position position="1"/>
    </location>
</feature>
<evidence type="ECO:0000313" key="4">
    <source>
        <dbReference type="EMBL" id="KAK1786858.1"/>
    </source>
</evidence>
<feature type="domain" description="Reverse transcriptase" evidence="3">
    <location>
        <begin position="1"/>
        <end position="102"/>
    </location>
</feature>
<organism evidence="4 5">
    <name type="scientific">Electrophorus voltai</name>
    <dbReference type="NCBI Taxonomy" id="2609070"/>
    <lineage>
        <taxon>Eukaryota</taxon>
        <taxon>Metazoa</taxon>
        <taxon>Chordata</taxon>
        <taxon>Craniata</taxon>
        <taxon>Vertebrata</taxon>
        <taxon>Euteleostomi</taxon>
        <taxon>Actinopterygii</taxon>
        <taxon>Neopterygii</taxon>
        <taxon>Teleostei</taxon>
        <taxon>Ostariophysi</taxon>
        <taxon>Gymnotiformes</taxon>
        <taxon>Gymnotoidei</taxon>
        <taxon>Gymnotidae</taxon>
        <taxon>Electrophorus</taxon>
    </lineage>
</organism>
<evidence type="ECO:0000313" key="5">
    <source>
        <dbReference type="Proteomes" id="UP001239994"/>
    </source>
</evidence>
<dbReference type="PANTHER" id="PTHR33064:SF37">
    <property type="entry name" value="RIBONUCLEASE H"/>
    <property type="match status" value="1"/>
</dbReference>